<evidence type="ECO:0000313" key="3">
    <source>
        <dbReference type="EMBL" id="CAJ0953408.1"/>
    </source>
</evidence>
<accession>A0ABN9LXF6</accession>
<dbReference type="SMART" id="SM00706">
    <property type="entry name" value="TECPR"/>
    <property type="match status" value="4"/>
</dbReference>
<keyword evidence="4" id="KW-1185">Reference proteome</keyword>
<dbReference type="PANTHER" id="PTHR23250:SF3">
    <property type="entry name" value="FISH-EGG LECTIN-LIKE ISOFORM X1-RELATED"/>
    <property type="match status" value="1"/>
</dbReference>
<proteinExistence type="inferred from homology"/>
<dbReference type="Proteomes" id="UP001176940">
    <property type="component" value="Unassembled WGS sequence"/>
</dbReference>
<sequence>MNDDIYQWLGHGWKNIPGKLMHVTVGPAGVWGVNKMQNIYKFQDNDWVQASGRLKQIDAGGNKFLSGANGLDDIYCANRDQTISNSINVAYNNIEGRLKYYTCGPWGCWGVNAYDDIYYRYDVTSTACQGSRWQQIDGKLAVVEVGTDGSVYGVNSQGQVYKRKFKMFCLCHHFPRPDFFFRGVKGE</sequence>
<evidence type="ECO:0000256" key="1">
    <source>
        <dbReference type="ARBA" id="ARBA00022734"/>
    </source>
</evidence>
<dbReference type="InterPro" id="IPR006624">
    <property type="entry name" value="Beta-propeller_rpt_TECPR"/>
</dbReference>
<comment type="caution">
    <text evidence="3">The sequence shown here is derived from an EMBL/GenBank/DDBJ whole genome shotgun (WGS) entry which is preliminary data.</text>
</comment>
<protein>
    <submittedName>
        <fullName evidence="3">Uncharacterized protein</fullName>
    </submittedName>
</protein>
<name>A0ABN9LXF6_9NEOB</name>
<gene>
    <name evidence="3" type="ORF">RIMI_LOCUS14300638</name>
</gene>
<evidence type="ECO:0000256" key="2">
    <source>
        <dbReference type="ARBA" id="ARBA00038331"/>
    </source>
</evidence>
<reference evidence="3" key="1">
    <citation type="submission" date="2023-07" db="EMBL/GenBank/DDBJ databases">
        <authorList>
            <person name="Stuckert A."/>
        </authorList>
    </citation>
    <scope>NUCLEOTIDE SEQUENCE</scope>
</reference>
<dbReference type="PANTHER" id="PTHR23250">
    <property type="entry name" value="DYSFERLIN-RELATED"/>
    <property type="match status" value="1"/>
</dbReference>
<organism evidence="3 4">
    <name type="scientific">Ranitomeya imitator</name>
    <name type="common">mimic poison frog</name>
    <dbReference type="NCBI Taxonomy" id="111125"/>
    <lineage>
        <taxon>Eukaryota</taxon>
        <taxon>Metazoa</taxon>
        <taxon>Chordata</taxon>
        <taxon>Craniata</taxon>
        <taxon>Vertebrata</taxon>
        <taxon>Euteleostomi</taxon>
        <taxon>Amphibia</taxon>
        <taxon>Batrachia</taxon>
        <taxon>Anura</taxon>
        <taxon>Neobatrachia</taxon>
        <taxon>Hyloidea</taxon>
        <taxon>Dendrobatidae</taxon>
        <taxon>Dendrobatinae</taxon>
        <taxon>Ranitomeya</taxon>
    </lineage>
</organism>
<dbReference type="InterPro" id="IPR051513">
    <property type="entry name" value="Tectonin_beta-prop"/>
</dbReference>
<dbReference type="EMBL" id="CAUEEQ010036654">
    <property type="protein sequence ID" value="CAJ0953408.1"/>
    <property type="molecule type" value="Genomic_DNA"/>
</dbReference>
<keyword evidence="1" id="KW-0430">Lectin</keyword>
<dbReference type="Pfam" id="PF19193">
    <property type="entry name" value="Tectonin"/>
    <property type="match status" value="1"/>
</dbReference>
<comment type="similarity">
    <text evidence="2">Belongs to the tectonin family.</text>
</comment>
<evidence type="ECO:0000313" key="4">
    <source>
        <dbReference type="Proteomes" id="UP001176940"/>
    </source>
</evidence>